<reference evidence="5" key="2">
    <citation type="submission" date="2015-06" db="UniProtKB">
        <authorList>
            <consortium name="EnsemblMetazoa"/>
        </authorList>
    </citation>
    <scope>IDENTIFICATION</scope>
</reference>
<feature type="transmembrane region" description="Helical" evidence="1">
    <location>
        <begin position="451"/>
        <end position="473"/>
    </location>
</feature>
<dbReference type="PANTHER" id="PTHR11161">
    <property type="entry name" value="O-ACYLTRANSFERASE"/>
    <property type="match status" value="1"/>
</dbReference>
<keyword evidence="2" id="KW-0732">Signal</keyword>
<dbReference type="eggNOG" id="KOG3700">
    <property type="taxonomic scope" value="Eukaryota"/>
</dbReference>
<protein>
    <submittedName>
        <fullName evidence="5">Uncharacterized protein</fullName>
    </submittedName>
</protein>
<feature type="transmembrane region" description="Helical" evidence="1">
    <location>
        <begin position="480"/>
        <end position="500"/>
    </location>
</feature>
<dbReference type="OrthoDB" id="6489375at2759"/>
<feature type="transmembrane region" description="Helical" evidence="1">
    <location>
        <begin position="377"/>
        <end position="401"/>
    </location>
</feature>
<dbReference type="EnsemblMetazoa" id="tetur30g00260.1">
    <property type="protein sequence ID" value="tetur30g00260.1"/>
    <property type="gene ID" value="tetur30g00260"/>
</dbReference>
<reference evidence="6" key="1">
    <citation type="submission" date="2011-08" db="EMBL/GenBank/DDBJ databases">
        <authorList>
            <person name="Rombauts S."/>
        </authorList>
    </citation>
    <scope>NUCLEOTIDE SEQUENCE</scope>
    <source>
        <strain evidence="6">London</strain>
    </source>
</reference>
<dbReference type="InterPro" id="IPR002656">
    <property type="entry name" value="Acyl_transf_3_dom"/>
</dbReference>
<sequence>MKWSLLGFILIASLLPVLIKSASQSSYNKHGHNYISGRERELLVSKAKSIQSFLFPDTSSLTKSSFADEIDKLPIGKQCKQFFTKNQEARFEDRTWAHELEDAQGKIIYGVMKGNTEFMGDFDECVNLKVGTENDPWADADGNQPIFTGRYCTVILSLKQDNSSLSQQNHLRGFKAEKISRLGFCSLTACSKDDLSNLMKAKFEDDLVGLKVTGCDGPEEWQLASTPSLIRFTFGALITLLIAGTILDRVVGNDEEVAKPFWVEMITSFSAPRNLRSILVENATPEKSRFINVLKAICMLLVLHGHGPLTIRFVSLNSITGLYYMLAGPFQAVVNAGFLAVDFFLFTSAFISVKVVFPRFRELFEQRARLSSYLTNVAFVLGYRYMRIIPSLVFLMMMHIWSENFIAGPLWREYVDKFLSPCRNQWLPNILMLTNVLPWNPEEPNCAFHSWYLGLDMQLFIFSLVFFIILGAIKPRLAITLNLIFLALSIAAKGVMTYFYNYPPTVLFGNRARETLYFSHIYTKPWFRADPYILGLLFGYFTMSGHQLKLSKVTKIAIHTLVIGAMLFVLKVPFFYHDVDTYATIGIAAYGALHRTIWALCLGWIFYSSYSNDFPILTKIADWHIWEVLSNVSYQFFLFHPLAYFIFFGTFRTHFSKGQYPLYISLTGIGTILLLATLVLPAVVEWPISNIMKIAKNRLTGKKMKKVQ</sequence>
<feature type="transmembrane region" description="Helical" evidence="1">
    <location>
        <begin position="526"/>
        <end position="544"/>
    </location>
</feature>
<dbReference type="PANTHER" id="PTHR11161:SF0">
    <property type="entry name" value="O-ACYLTRANSFERASE LIKE PROTEIN"/>
    <property type="match status" value="1"/>
</dbReference>
<dbReference type="HOGENOM" id="CLU_007874_3_1_1"/>
<feature type="transmembrane region" description="Helical" evidence="1">
    <location>
        <begin position="582"/>
        <end position="607"/>
    </location>
</feature>
<organism evidence="5 6">
    <name type="scientific">Tetranychus urticae</name>
    <name type="common">Two-spotted spider mite</name>
    <dbReference type="NCBI Taxonomy" id="32264"/>
    <lineage>
        <taxon>Eukaryota</taxon>
        <taxon>Metazoa</taxon>
        <taxon>Ecdysozoa</taxon>
        <taxon>Arthropoda</taxon>
        <taxon>Chelicerata</taxon>
        <taxon>Arachnida</taxon>
        <taxon>Acari</taxon>
        <taxon>Acariformes</taxon>
        <taxon>Trombidiformes</taxon>
        <taxon>Prostigmata</taxon>
        <taxon>Eleutherengona</taxon>
        <taxon>Raphignathae</taxon>
        <taxon>Tetranychoidea</taxon>
        <taxon>Tetranychidae</taxon>
        <taxon>Tetranychus</taxon>
    </lineage>
</organism>
<accession>T1L0D6</accession>
<dbReference type="Pfam" id="PF20146">
    <property type="entry name" value="NRF"/>
    <property type="match status" value="1"/>
</dbReference>
<dbReference type="InterPro" id="IPR052728">
    <property type="entry name" value="O2_lipid_transport_reg"/>
</dbReference>
<evidence type="ECO:0000256" key="2">
    <source>
        <dbReference type="SAM" id="SignalP"/>
    </source>
</evidence>
<dbReference type="GO" id="GO:0016747">
    <property type="term" value="F:acyltransferase activity, transferring groups other than amino-acyl groups"/>
    <property type="evidence" value="ECO:0007669"/>
    <property type="project" value="InterPro"/>
</dbReference>
<feature type="domain" description="Nose resistant-to-fluoxetine protein N-terminal" evidence="4">
    <location>
        <begin position="79"/>
        <end position="199"/>
    </location>
</feature>
<feature type="transmembrane region" description="Helical" evidence="1">
    <location>
        <begin position="556"/>
        <end position="576"/>
    </location>
</feature>
<gene>
    <name evidence="5" type="primary">107369188</name>
</gene>
<dbReference type="AlphaFoldDB" id="T1L0D6"/>
<feature type="transmembrane region" description="Helical" evidence="1">
    <location>
        <begin position="332"/>
        <end position="357"/>
    </location>
</feature>
<dbReference type="OMA" id="STHYNIA"/>
<keyword evidence="1" id="KW-0812">Transmembrane</keyword>
<evidence type="ECO:0000313" key="6">
    <source>
        <dbReference type="Proteomes" id="UP000015104"/>
    </source>
</evidence>
<feature type="domain" description="Acyltransferase 3" evidence="3">
    <location>
        <begin position="290"/>
        <end position="675"/>
    </location>
</feature>
<evidence type="ECO:0000259" key="3">
    <source>
        <dbReference type="Pfam" id="PF01757"/>
    </source>
</evidence>
<feature type="transmembrane region" description="Helical" evidence="1">
    <location>
        <begin position="660"/>
        <end position="684"/>
    </location>
</feature>
<name>T1L0D6_TETUR</name>
<dbReference type="Proteomes" id="UP000015104">
    <property type="component" value="Unassembled WGS sequence"/>
</dbReference>
<keyword evidence="6" id="KW-1185">Reference proteome</keyword>
<dbReference type="InterPro" id="IPR006621">
    <property type="entry name" value="Nose-resist-to-fluoxetine_N"/>
</dbReference>
<feature type="signal peptide" evidence="2">
    <location>
        <begin position="1"/>
        <end position="21"/>
    </location>
</feature>
<evidence type="ECO:0000313" key="5">
    <source>
        <dbReference type="EnsemblMetazoa" id="tetur30g00260.1"/>
    </source>
</evidence>
<dbReference type="EMBL" id="CAEY01000863">
    <property type="status" value="NOT_ANNOTATED_CDS"/>
    <property type="molecule type" value="Genomic_DNA"/>
</dbReference>
<evidence type="ECO:0000256" key="1">
    <source>
        <dbReference type="SAM" id="Phobius"/>
    </source>
</evidence>
<keyword evidence="1" id="KW-0472">Membrane</keyword>
<feature type="chain" id="PRO_5004592001" evidence="2">
    <location>
        <begin position="22"/>
        <end position="708"/>
    </location>
</feature>
<feature type="transmembrane region" description="Helical" evidence="1">
    <location>
        <begin position="628"/>
        <end position="648"/>
    </location>
</feature>
<dbReference type="Pfam" id="PF01757">
    <property type="entry name" value="Acyl_transf_3"/>
    <property type="match status" value="1"/>
</dbReference>
<proteinExistence type="predicted"/>
<evidence type="ECO:0000259" key="4">
    <source>
        <dbReference type="Pfam" id="PF20146"/>
    </source>
</evidence>
<dbReference type="KEGG" id="tut:107369188"/>
<keyword evidence="1" id="KW-1133">Transmembrane helix</keyword>